<feature type="active site" evidence="3">
    <location>
        <position position="136"/>
    </location>
</feature>
<dbReference type="GO" id="GO:0003723">
    <property type="term" value="F:RNA binding"/>
    <property type="evidence" value="ECO:0007669"/>
    <property type="project" value="UniProtKB-KW"/>
</dbReference>
<dbReference type="GO" id="GO:0120159">
    <property type="term" value="F:rRNA pseudouridine synthase activity"/>
    <property type="evidence" value="ECO:0007669"/>
    <property type="project" value="UniProtKB-ARBA"/>
</dbReference>
<name>A0A1G1W303_9BACT</name>
<sequence>MRVIKVGVKPLETRLDKFLASKIKVLTRSQAKKLIKLGVILVNNQETSPDYKLVRGDTIKVDIPPPLPTALKPEAIPLKIIYQDESLLVVDKEAGMVVHPTLDHPSATLVNALLHHLKNVPGVGESLRPGIVHRLDKGTSGLLVVAKTRQALEALKDQFKSRTVVKRYLALVSKVPQPPAGRIDKPLERHKINRKKFTVSLDGREAVTEYKVLKTYNHSYTLVEVEPKTGRTHQVRVHLASIGHPIVGDKLYGGRAAARLFLHAAYLEFTHPETGKRVSFSSELPKELVDILSKVESSVAK</sequence>
<evidence type="ECO:0000256" key="5">
    <source>
        <dbReference type="RuleBase" id="RU362028"/>
    </source>
</evidence>
<dbReference type="PROSITE" id="PS50889">
    <property type="entry name" value="S4"/>
    <property type="match status" value="1"/>
</dbReference>
<dbReference type="InterPro" id="IPR006224">
    <property type="entry name" value="PsdUridine_synth_RluA-like_CS"/>
</dbReference>
<dbReference type="Proteomes" id="UP000176299">
    <property type="component" value="Unassembled WGS sequence"/>
</dbReference>
<dbReference type="CDD" id="cd02869">
    <property type="entry name" value="PseudoU_synth_RluA_like"/>
    <property type="match status" value="1"/>
</dbReference>
<keyword evidence="2 5" id="KW-0413">Isomerase</keyword>
<feature type="domain" description="RNA-binding S4" evidence="6">
    <location>
        <begin position="13"/>
        <end position="72"/>
    </location>
</feature>
<dbReference type="EC" id="5.4.99.-" evidence="5"/>
<proteinExistence type="inferred from homology"/>
<gene>
    <name evidence="7" type="ORF">A2113_02415</name>
</gene>
<dbReference type="PROSITE" id="PS01129">
    <property type="entry name" value="PSI_RLU"/>
    <property type="match status" value="1"/>
</dbReference>
<dbReference type="SUPFAM" id="SSF55174">
    <property type="entry name" value="Alpha-L RNA-binding motif"/>
    <property type="match status" value="1"/>
</dbReference>
<comment type="function">
    <text evidence="5">Responsible for synthesis of pseudouridine from uracil.</text>
</comment>
<reference evidence="7 8" key="1">
    <citation type="journal article" date="2016" name="Nat. Commun.">
        <title>Thousands of microbial genomes shed light on interconnected biogeochemical processes in an aquifer system.</title>
        <authorList>
            <person name="Anantharaman K."/>
            <person name="Brown C.T."/>
            <person name="Hug L.A."/>
            <person name="Sharon I."/>
            <person name="Castelle C.J."/>
            <person name="Probst A.J."/>
            <person name="Thomas B.C."/>
            <person name="Singh A."/>
            <person name="Wilkins M.J."/>
            <person name="Karaoz U."/>
            <person name="Brodie E.L."/>
            <person name="Williams K.H."/>
            <person name="Hubbard S.S."/>
            <person name="Banfield J.F."/>
        </authorList>
    </citation>
    <scope>NUCLEOTIDE SEQUENCE [LARGE SCALE GENOMIC DNA]</scope>
</reference>
<evidence type="ECO:0000313" key="7">
    <source>
        <dbReference type="EMBL" id="OGY22045.1"/>
    </source>
</evidence>
<dbReference type="InterPro" id="IPR036986">
    <property type="entry name" value="S4_RNA-bd_sf"/>
</dbReference>
<keyword evidence="4" id="KW-0694">RNA-binding</keyword>
<evidence type="ECO:0000259" key="6">
    <source>
        <dbReference type="SMART" id="SM00363"/>
    </source>
</evidence>
<dbReference type="STRING" id="1802591.A2113_02415"/>
<dbReference type="InterPro" id="IPR050188">
    <property type="entry name" value="RluA_PseudoU_synthase"/>
</dbReference>
<dbReference type="Pfam" id="PF01479">
    <property type="entry name" value="S4"/>
    <property type="match status" value="1"/>
</dbReference>
<organism evidence="7 8">
    <name type="scientific">Candidatus Woykebacteria bacterium GWA1_44_8</name>
    <dbReference type="NCBI Taxonomy" id="1802591"/>
    <lineage>
        <taxon>Bacteria</taxon>
        <taxon>Candidatus Woykeibacteriota</taxon>
    </lineage>
</organism>
<evidence type="ECO:0000256" key="4">
    <source>
        <dbReference type="PROSITE-ProRule" id="PRU00182"/>
    </source>
</evidence>
<dbReference type="Pfam" id="PF00849">
    <property type="entry name" value="PseudoU_synth_2"/>
    <property type="match status" value="1"/>
</dbReference>
<dbReference type="GO" id="GO:0000455">
    <property type="term" value="P:enzyme-directed rRNA pseudouridine synthesis"/>
    <property type="evidence" value="ECO:0007669"/>
    <property type="project" value="TreeGrafter"/>
</dbReference>
<evidence type="ECO:0000256" key="1">
    <source>
        <dbReference type="ARBA" id="ARBA00010876"/>
    </source>
</evidence>
<dbReference type="PANTHER" id="PTHR21600">
    <property type="entry name" value="MITOCHONDRIAL RNA PSEUDOURIDINE SYNTHASE"/>
    <property type="match status" value="1"/>
</dbReference>
<dbReference type="CDD" id="cd00165">
    <property type="entry name" value="S4"/>
    <property type="match status" value="1"/>
</dbReference>
<comment type="catalytic activity">
    <reaction evidence="5">
        <text>a uridine in RNA = a pseudouridine in RNA</text>
        <dbReference type="Rhea" id="RHEA:48348"/>
        <dbReference type="Rhea" id="RHEA-COMP:12068"/>
        <dbReference type="Rhea" id="RHEA-COMP:12069"/>
        <dbReference type="ChEBI" id="CHEBI:65314"/>
        <dbReference type="ChEBI" id="CHEBI:65315"/>
    </reaction>
</comment>
<comment type="caution">
    <text evidence="7">The sequence shown here is derived from an EMBL/GenBank/DDBJ whole genome shotgun (WGS) entry which is preliminary data.</text>
</comment>
<evidence type="ECO:0000256" key="3">
    <source>
        <dbReference type="PIRSR" id="PIRSR606225-1"/>
    </source>
</evidence>
<dbReference type="Gene3D" id="3.30.2350.10">
    <property type="entry name" value="Pseudouridine synthase"/>
    <property type="match status" value="1"/>
</dbReference>
<protein>
    <recommendedName>
        <fullName evidence="5">Pseudouridine synthase</fullName>
        <ecNumber evidence="5">5.4.99.-</ecNumber>
    </recommendedName>
</protein>
<dbReference type="EMBL" id="MHCN01000009">
    <property type="protein sequence ID" value="OGY22045.1"/>
    <property type="molecule type" value="Genomic_DNA"/>
</dbReference>
<dbReference type="NCBIfam" id="TIGR00005">
    <property type="entry name" value="rluA_subfam"/>
    <property type="match status" value="1"/>
</dbReference>
<dbReference type="SMART" id="SM00363">
    <property type="entry name" value="S4"/>
    <property type="match status" value="1"/>
</dbReference>
<dbReference type="InterPro" id="IPR002942">
    <property type="entry name" value="S4_RNA-bd"/>
</dbReference>
<dbReference type="SUPFAM" id="SSF55120">
    <property type="entry name" value="Pseudouridine synthase"/>
    <property type="match status" value="1"/>
</dbReference>
<dbReference type="InterPro" id="IPR020103">
    <property type="entry name" value="PsdUridine_synth_cat_dom_sf"/>
</dbReference>
<evidence type="ECO:0000313" key="8">
    <source>
        <dbReference type="Proteomes" id="UP000176299"/>
    </source>
</evidence>
<dbReference type="PANTHER" id="PTHR21600:SF44">
    <property type="entry name" value="RIBOSOMAL LARGE SUBUNIT PSEUDOURIDINE SYNTHASE D"/>
    <property type="match status" value="1"/>
</dbReference>
<dbReference type="InterPro" id="IPR006225">
    <property type="entry name" value="PsdUridine_synth_RluC/D"/>
</dbReference>
<evidence type="ECO:0000256" key="2">
    <source>
        <dbReference type="ARBA" id="ARBA00023235"/>
    </source>
</evidence>
<accession>A0A1G1W303</accession>
<dbReference type="Gene3D" id="3.10.290.10">
    <property type="entry name" value="RNA-binding S4 domain"/>
    <property type="match status" value="1"/>
</dbReference>
<dbReference type="AlphaFoldDB" id="A0A1G1W303"/>
<dbReference type="InterPro" id="IPR006145">
    <property type="entry name" value="PsdUridine_synth_RsuA/RluA"/>
</dbReference>
<comment type="similarity">
    <text evidence="1 5">Belongs to the pseudouridine synthase RluA family.</text>
</comment>